<evidence type="ECO:0000313" key="1">
    <source>
        <dbReference type="EMBL" id="GAG51176.1"/>
    </source>
</evidence>
<comment type="caution">
    <text evidence="1">The sequence shown here is derived from an EMBL/GenBank/DDBJ whole genome shotgun (WGS) entry which is preliminary data.</text>
</comment>
<protein>
    <submittedName>
        <fullName evidence="1">Uncharacterized protein</fullName>
    </submittedName>
</protein>
<gene>
    <name evidence="1" type="ORF">S01H1_79231</name>
</gene>
<name>X0ZSG9_9ZZZZ</name>
<dbReference type="AlphaFoldDB" id="X0ZSG9"/>
<organism evidence="1">
    <name type="scientific">marine sediment metagenome</name>
    <dbReference type="NCBI Taxonomy" id="412755"/>
    <lineage>
        <taxon>unclassified sequences</taxon>
        <taxon>metagenomes</taxon>
        <taxon>ecological metagenomes</taxon>
    </lineage>
</organism>
<accession>X0ZSG9</accession>
<feature type="non-terminal residue" evidence="1">
    <location>
        <position position="38"/>
    </location>
</feature>
<sequence>MSTGRIADVPAYLQKLAVGVICSDSEGFGNAVPAYMLL</sequence>
<proteinExistence type="predicted"/>
<dbReference type="EMBL" id="BARS01053392">
    <property type="protein sequence ID" value="GAG51176.1"/>
    <property type="molecule type" value="Genomic_DNA"/>
</dbReference>
<reference evidence="1" key="1">
    <citation type="journal article" date="2014" name="Front. Microbiol.">
        <title>High frequency of phylogenetically diverse reductive dehalogenase-homologous genes in deep subseafloor sedimentary metagenomes.</title>
        <authorList>
            <person name="Kawai M."/>
            <person name="Futagami T."/>
            <person name="Toyoda A."/>
            <person name="Takaki Y."/>
            <person name="Nishi S."/>
            <person name="Hori S."/>
            <person name="Arai W."/>
            <person name="Tsubouchi T."/>
            <person name="Morono Y."/>
            <person name="Uchiyama I."/>
            <person name="Ito T."/>
            <person name="Fujiyama A."/>
            <person name="Inagaki F."/>
            <person name="Takami H."/>
        </authorList>
    </citation>
    <scope>NUCLEOTIDE SEQUENCE</scope>
    <source>
        <strain evidence="1">Expedition CK06-06</strain>
    </source>
</reference>